<dbReference type="Gene3D" id="2.40.128.110">
    <property type="entry name" value="Lipid/polyisoprenoid-binding, YceI-like"/>
    <property type="match status" value="1"/>
</dbReference>
<evidence type="ECO:0000313" key="4">
    <source>
        <dbReference type="Proteomes" id="UP000509568"/>
    </source>
</evidence>
<dbReference type="SUPFAM" id="SSF101874">
    <property type="entry name" value="YceI-like"/>
    <property type="match status" value="1"/>
</dbReference>
<accession>A0A7D5H604</accession>
<evidence type="ECO:0000259" key="2">
    <source>
        <dbReference type="SMART" id="SM00867"/>
    </source>
</evidence>
<dbReference type="EMBL" id="CP056030">
    <property type="protein sequence ID" value="QKZ04743.1"/>
    <property type="molecule type" value="Genomic_DNA"/>
</dbReference>
<reference evidence="3 4" key="1">
    <citation type="submission" date="2020-06" db="EMBL/GenBank/DDBJ databases">
        <title>Pseudomonas eucalypticola sp. nov., an endophyte of Eucalyptus dunnii leaves with biocontrol ability of eucalyptus leaf blight.</title>
        <authorList>
            <person name="Liu Y."/>
            <person name="Song Z."/>
            <person name="Zeng H."/>
            <person name="Lu M."/>
            <person name="Wang X."/>
            <person name="Lian X."/>
            <person name="Zhang Q."/>
        </authorList>
    </citation>
    <scope>NUCLEOTIDE SEQUENCE [LARGE SCALE GENOMIC DNA]</scope>
    <source>
        <strain evidence="3 4">NP-1</strain>
    </source>
</reference>
<keyword evidence="4" id="KW-1185">Reference proteome</keyword>
<name>A0A7D5H604_9PSED</name>
<dbReference type="AlphaFoldDB" id="A0A7D5H604"/>
<dbReference type="SMART" id="SM00867">
    <property type="entry name" value="YceI"/>
    <property type="match status" value="1"/>
</dbReference>
<feature type="domain" description="Lipid/polyisoprenoid-binding YceI-like" evidence="2">
    <location>
        <begin position="27"/>
        <end position="186"/>
    </location>
</feature>
<feature type="signal peptide" evidence="1">
    <location>
        <begin position="1"/>
        <end position="24"/>
    </location>
</feature>
<organism evidence="3 4">
    <name type="scientific">Pseudomonas eucalypticola</name>
    <dbReference type="NCBI Taxonomy" id="2599595"/>
    <lineage>
        <taxon>Bacteria</taxon>
        <taxon>Pseudomonadati</taxon>
        <taxon>Pseudomonadota</taxon>
        <taxon>Gammaproteobacteria</taxon>
        <taxon>Pseudomonadales</taxon>
        <taxon>Pseudomonadaceae</taxon>
        <taxon>Pseudomonas</taxon>
    </lineage>
</organism>
<dbReference type="Pfam" id="PF04264">
    <property type="entry name" value="YceI"/>
    <property type="match status" value="1"/>
</dbReference>
<dbReference type="InterPro" id="IPR007372">
    <property type="entry name" value="Lipid/polyisoprenoid-bd_YceI"/>
</dbReference>
<dbReference type="PANTHER" id="PTHR34406">
    <property type="entry name" value="PROTEIN YCEI"/>
    <property type="match status" value="1"/>
</dbReference>
<evidence type="ECO:0000313" key="3">
    <source>
        <dbReference type="EMBL" id="QKZ04743.1"/>
    </source>
</evidence>
<proteinExistence type="predicted"/>
<protein>
    <submittedName>
        <fullName evidence="3">YceI family protein</fullName>
    </submittedName>
</protein>
<dbReference type="InterPro" id="IPR036761">
    <property type="entry name" value="TTHA0802/YceI-like_sf"/>
</dbReference>
<dbReference type="RefSeq" id="WP_176570809.1">
    <property type="nucleotide sequence ID" value="NZ_CP056030.1"/>
</dbReference>
<dbReference type="KEGG" id="pez:HWQ56_13480"/>
<dbReference type="Proteomes" id="UP000509568">
    <property type="component" value="Chromosome"/>
</dbReference>
<feature type="chain" id="PRO_5028827687" evidence="1">
    <location>
        <begin position="25"/>
        <end position="188"/>
    </location>
</feature>
<evidence type="ECO:0000256" key="1">
    <source>
        <dbReference type="SAM" id="SignalP"/>
    </source>
</evidence>
<sequence>MNLRSLRASVVATLALTGAPGLEAAAYTQVNPAASTLSFTYQQMGSRVYGTFATFVGTLDFDTARPQAAHAALAIELKSIDAGSDDANRQLQTPAWFDTAAYPVATFESSRVDALGDDRYQITGNLTVRGVTREVSVPVQLKSQGGIGIFEGELVVQRSAFSVGTGEWADTVVSDDIEIRFRMVAPEH</sequence>
<gene>
    <name evidence="3" type="ORF">HWQ56_13480</name>
</gene>
<keyword evidence="1" id="KW-0732">Signal</keyword>
<dbReference type="PANTHER" id="PTHR34406:SF1">
    <property type="entry name" value="PROTEIN YCEI"/>
    <property type="match status" value="1"/>
</dbReference>